<reference evidence="2 3" key="1">
    <citation type="submission" date="2011-02" db="EMBL/GenBank/DDBJ databases">
        <title>The Genome Sequence of Sphaeroforma arctica JP610.</title>
        <authorList>
            <consortium name="The Broad Institute Genome Sequencing Platform"/>
            <person name="Russ C."/>
            <person name="Cuomo C."/>
            <person name="Young S.K."/>
            <person name="Zeng Q."/>
            <person name="Gargeya S."/>
            <person name="Alvarado L."/>
            <person name="Berlin A."/>
            <person name="Chapman S.B."/>
            <person name="Chen Z."/>
            <person name="Freedman E."/>
            <person name="Gellesch M."/>
            <person name="Goldberg J."/>
            <person name="Griggs A."/>
            <person name="Gujja S."/>
            <person name="Heilman E."/>
            <person name="Heiman D."/>
            <person name="Howarth C."/>
            <person name="Mehta T."/>
            <person name="Neiman D."/>
            <person name="Pearson M."/>
            <person name="Roberts A."/>
            <person name="Saif S."/>
            <person name="Shea T."/>
            <person name="Shenoy N."/>
            <person name="Sisk P."/>
            <person name="Stolte C."/>
            <person name="Sykes S."/>
            <person name="White J."/>
            <person name="Yandava C."/>
            <person name="Burger G."/>
            <person name="Gray M.W."/>
            <person name="Holland P.W.H."/>
            <person name="King N."/>
            <person name="Lang F.B.F."/>
            <person name="Roger A.J."/>
            <person name="Ruiz-Trillo I."/>
            <person name="Haas B."/>
            <person name="Nusbaum C."/>
            <person name="Birren B."/>
        </authorList>
    </citation>
    <scope>NUCLEOTIDE SEQUENCE [LARGE SCALE GENOMIC DNA]</scope>
    <source>
        <strain evidence="2 3">JP610</strain>
    </source>
</reference>
<dbReference type="OrthoDB" id="73141at2759"/>
<name>A0A0L0FSS3_9EUKA</name>
<feature type="compositionally biased region" description="Polar residues" evidence="1">
    <location>
        <begin position="1"/>
        <end position="24"/>
    </location>
</feature>
<dbReference type="GO" id="GO:0020037">
    <property type="term" value="F:heme binding"/>
    <property type="evidence" value="ECO:0007669"/>
    <property type="project" value="InterPro"/>
</dbReference>
<dbReference type="eggNOG" id="ENOG502S5ZB">
    <property type="taxonomic scope" value="Eukaryota"/>
</dbReference>
<dbReference type="GeneID" id="25908268"/>
<dbReference type="Proteomes" id="UP000054560">
    <property type="component" value="Unassembled WGS sequence"/>
</dbReference>
<dbReference type="EMBL" id="KQ242233">
    <property type="protein sequence ID" value="KNC79857.1"/>
    <property type="molecule type" value="Genomic_DNA"/>
</dbReference>
<organism evidence="2 3">
    <name type="scientific">Sphaeroforma arctica JP610</name>
    <dbReference type="NCBI Taxonomy" id="667725"/>
    <lineage>
        <taxon>Eukaryota</taxon>
        <taxon>Ichthyosporea</taxon>
        <taxon>Ichthyophonida</taxon>
        <taxon>Sphaeroforma</taxon>
    </lineage>
</organism>
<dbReference type="Gene3D" id="1.10.490.10">
    <property type="entry name" value="Globins"/>
    <property type="match status" value="1"/>
</dbReference>
<dbReference type="RefSeq" id="XP_014153759.1">
    <property type="nucleotide sequence ID" value="XM_014298284.1"/>
</dbReference>
<dbReference type="InterPro" id="IPR012292">
    <property type="entry name" value="Globin/Proto"/>
</dbReference>
<feature type="region of interest" description="Disordered" evidence="1">
    <location>
        <begin position="1"/>
        <end position="93"/>
    </location>
</feature>
<proteinExistence type="predicted"/>
<feature type="compositionally biased region" description="Polar residues" evidence="1">
    <location>
        <begin position="58"/>
        <end position="80"/>
    </location>
</feature>
<evidence type="ECO:0000256" key="1">
    <source>
        <dbReference type="SAM" id="MobiDB-lite"/>
    </source>
</evidence>
<protein>
    <submittedName>
        <fullName evidence="2">Uncharacterized protein</fullName>
    </submittedName>
</protein>
<keyword evidence="3" id="KW-1185">Reference proteome</keyword>
<accession>A0A0L0FSS3</accession>
<sequence length="298" mass="34069">MGISSLLKSGTFFRSKSHNDSANTGIKDMHSSATNDTHQQSASRCPVAHLNKMEKGSTDTVVASPESTANETSDQTQSVSADAPPYISSTKNKSNCTDLVAQVQARSRSQVGSQRPQMTMDRTSTSYLLQEIGGKEAMVKMVTRFYEHAFKDKLLDTFIMNHNDPHGERLGLWLADKMGDIGVWSNHRPTYARQMAHHRSWYSHKRAAEDMGNSFQLKDCVVWMRLMFWSARQEGLMENVHFREWFIFAITLAIRVYEYTAPPHTRACADWSLKQENIRLYQQNGYSMPDLDQFQNRR</sequence>
<dbReference type="GO" id="GO:0019825">
    <property type="term" value="F:oxygen binding"/>
    <property type="evidence" value="ECO:0007669"/>
    <property type="project" value="InterPro"/>
</dbReference>
<evidence type="ECO:0000313" key="3">
    <source>
        <dbReference type="Proteomes" id="UP000054560"/>
    </source>
</evidence>
<dbReference type="AlphaFoldDB" id="A0A0L0FSS3"/>
<gene>
    <name evidence="2" type="ORF">SARC_07764</name>
</gene>
<feature type="compositionally biased region" description="Polar residues" evidence="1">
    <location>
        <begin position="31"/>
        <end position="43"/>
    </location>
</feature>
<evidence type="ECO:0000313" key="2">
    <source>
        <dbReference type="EMBL" id="KNC79857.1"/>
    </source>
</evidence>